<feature type="region of interest" description="Disordered" evidence="1">
    <location>
        <begin position="307"/>
        <end position="363"/>
    </location>
</feature>
<dbReference type="SUPFAM" id="SSF57184">
    <property type="entry name" value="Growth factor receptor domain"/>
    <property type="match status" value="1"/>
</dbReference>
<keyword evidence="3" id="KW-1185">Reference proteome</keyword>
<organism evidence="2 3">
    <name type="scientific">Callosobruchus maculatus</name>
    <name type="common">Southern cowpea weevil</name>
    <name type="synonym">Pulse bruchid</name>
    <dbReference type="NCBI Taxonomy" id="64391"/>
    <lineage>
        <taxon>Eukaryota</taxon>
        <taxon>Metazoa</taxon>
        <taxon>Ecdysozoa</taxon>
        <taxon>Arthropoda</taxon>
        <taxon>Hexapoda</taxon>
        <taxon>Insecta</taxon>
        <taxon>Pterygota</taxon>
        <taxon>Neoptera</taxon>
        <taxon>Endopterygota</taxon>
        <taxon>Coleoptera</taxon>
        <taxon>Polyphaga</taxon>
        <taxon>Cucujiformia</taxon>
        <taxon>Chrysomeloidea</taxon>
        <taxon>Chrysomelidae</taxon>
        <taxon>Bruchinae</taxon>
        <taxon>Bruchini</taxon>
        <taxon>Callosobruchus</taxon>
    </lineage>
</organism>
<evidence type="ECO:0000313" key="2">
    <source>
        <dbReference type="EMBL" id="VEN56232.1"/>
    </source>
</evidence>
<feature type="region of interest" description="Disordered" evidence="1">
    <location>
        <begin position="252"/>
        <end position="294"/>
    </location>
</feature>
<sequence>FTKECVPSTTTGYEYQKPTTATYRPTYGSFTSRPPCPQGQVPKLSGSGCEYPRGPAPTQACPPGTSLSSFSNKCEKTTSVTTGYEYPRPSTAFTEGPRPTVSTRPQCGPGQSLSPSGQCVFPSRPGPTTSGASTPKPCPQGQVPSASGYGCEYPKVSTPPPTCPPGTKLNTFSKQCEKTPEASTGYEYPRPTVPSKPQCSPVETLSPSGNCIPSKPYGQSTTPKPACRFGQVLSATGECVYPASSTVRPPFGPTAKPCPSGQVPSRSGSGCEYPRGPAPAQACPPGTSLSSFSNKCEKTTSVTTGYEYPKPSTAFTEGPRPTIPARPQCGPGQSLSPSGQCVFPSRPGPTTPGASTPKPCPQGQVPSASGYGCEYPKVSTPPPTCPPGTKLNTFSKQCEKTPEASTGYEYSRPTTPSKPQCGPGETLSPSGNCISTKPYVPSTTAKPACRFGQVLSATGECVYPASSTVRPPFGPTTAKSCPSGQVPSASGFGCEYPRTPVPSCPPGTKLSPFTKECVPSTTTGYEYQKPTTATY</sequence>
<feature type="region of interest" description="Disordered" evidence="1">
    <location>
        <begin position="181"/>
        <end position="201"/>
    </location>
</feature>
<feature type="region of interest" description="Disordered" evidence="1">
    <location>
        <begin position="81"/>
        <end position="141"/>
    </location>
</feature>
<evidence type="ECO:0000313" key="3">
    <source>
        <dbReference type="Proteomes" id="UP000410492"/>
    </source>
</evidence>
<dbReference type="Proteomes" id="UP000410492">
    <property type="component" value="Unassembled WGS sequence"/>
</dbReference>
<dbReference type="EMBL" id="CAACVG010010629">
    <property type="protein sequence ID" value="VEN56232.1"/>
    <property type="molecule type" value="Genomic_DNA"/>
</dbReference>
<dbReference type="AlphaFoldDB" id="A0A653D7R0"/>
<accession>A0A653D7R0</accession>
<reference evidence="2 3" key="1">
    <citation type="submission" date="2019-01" db="EMBL/GenBank/DDBJ databases">
        <authorList>
            <person name="Sayadi A."/>
        </authorList>
    </citation>
    <scope>NUCLEOTIDE SEQUENCE [LARGE SCALE GENOMIC DNA]</scope>
</reference>
<feature type="non-terminal residue" evidence="2">
    <location>
        <position position="535"/>
    </location>
</feature>
<gene>
    <name evidence="2" type="ORF">CALMAC_LOCUS15180</name>
</gene>
<proteinExistence type="predicted"/>
<feature type="non-terminal residue" evidence="2">
    <location>
        <position position="1"/>
    </location>
</feature>
<name>A0A653D7R0_CALMS</name>
<feature type="region of interest" description="Disordered" evidence="1">
    <location>
        <begin position="28"/>
        <end position="49"/>
    </location>
</feature>
<feature type="region of interest" description="Disordered" evidence="1">
    <location>
        <begin position="403"/>
        <end position="425"/>
    </location>
</feature>
<dbReference type="InterPro" id="IPR009030">
    <property type="entry name" value="Growth_fac_rcpt_cys_sf"/>
</dbReference>
<protein>
    <submittedName>
        <fullName evidence="2">Uncharacterized protein</fullName>
    </submittedName>
</protein>
<feature type="compositionally biased region" description="Polar residues" evidence="1">
    <location>
        <begin position="100"/>
        <end position="117"/>
    </location>
</feature>
<evidence type="ECO:0000256" key="1">
    <source>
        <dbReference type="SAM" id="MobiDB-lite"/>
    </source>
</evidence>
<dbReference type="OrthoDB" id="10064156at2759"/>